<evidence type="ECO:0000313" key="5">
    <source>
        <dbReference type="EnsemblProtists" id="EOD41299"/>
    </source>
</evidence>
<dbReference type="InterPro" id="IPR006342">
    <property type="entry name" value="FkbM_mtfrase"/>
</dbReference>
<dbReference type="CDD" id="cd00821">
    <property type="entry name" value="PH"/>
    <property type="match status" value="1"/>
</dbReference>
<dbReference type="PANTHER" id="PTHR13037:SF24">
    <property type="entry name" value="POLYCOMB PROTEIN PCL-RELATED"/>
    <property type="match status" value="1"/>
</dbReference>
<feature type="compositionally biased region" description="Acidic residues" evidence="3">
    <location>
        <begin position="600"/>
        <end position="609"/>
    </location>
</feature>
<dbReference type="GeneID" id="17286569"/>
<feature type="compositionally biased region" description="Low complexity" evidence="3">
    <location>
        <begin position="1049"/>
        <end position="1067"/>
    </location>
</feature>
<dbReference type="Proteomes" id="UP000013827">
    <property type="component" value="Unassembled WGS sequence"/>
</dbReference>
<accession>A0A0D3KZW4</accession>
<dbReference type="Pfam" id="PF00169">
    <property type="entry name" value="PH"/>
    <property type="match status" value="1"/>
</dbReference>
<evidence type="ECO:0000259" key="4">
    <source>
        <dbReference type="PROSITE" id="PS50003"/>
    </source>
</evidence>
<proteinExistence type="predicted"/>
<evidence type="ECO:0000313" key="6">
    <source>
        <dbReference type="Proteomes" id="UP000013827"/>
    </source>
</evidence>
<dbReference type="SUPFAM" id="SSF50729">
    <property type="entry name" value="PH domain-like"/>
    <property type="match status" value="1"/>
</dbReference>
<dbReference type="Gene3D" id="2.30.29.30">
    <property type="entry name" value="Pleckstrin-homology domain (PH domain)/Phosphotyrosine-binding domain (PTB)"/>
    <property type="match status" value="1"/>
</dbReference>
<protein>
    <recommendedName>
        <fullName evidence="4">PH domain-containing protein</fullName>
    </recommendedName>
</protein>
<feature type="region of interest" description="Disordered" evidence="3">
    <location>
        <begin position="1194"/>
        <end position="1216"/>
    </location>
</feature>
<dbReference type="PROSITE" id="PS50003">
    <property type="entry name" value="PH_DOMAIN"/>
    <property type="match status" value="1"/>
</dbReference>
<feature type="coiled-coil region" evidence="2">
    <location>
        <begin position="674"/>
        <end position="704"/>
    </location>
</feature>
<evidence type="ECO:0000256" key="1">
    <source>
        <dbReference type="ARBA" id="ARBA00022581"/>
    </source>
</evidence>
<evidence type="ECO:0000256" key="3">
    <source>
        <dbReference type="SAM" id="MobiDB-lite"/>
    </source>
</evidence>
<feature type="region of interest" description="Disordered" evidence="3">
    <location>
        <begin position="499"/>
        <end position="521"/>
    </location>
</feature>
<feature type="compositionally biased region" description="Gly residues" evidence="3">
    <location>
        <begin position="508"/>
        <end position="517"/>
    </location>
</feature>
<feature type="compositionally biased region" description="Basic and acidic residues" evidence="3">
    <location>
        <begin position="1004"/>
        <end position="1017"/>
    </location>
</feature>
<dbReference type="PaxDb" id="2903-EOD41299"/>
<dbReference type="HOGENOM" id="CLU_269221_0_0_1"/>
<dbReference type="Pfam" id="PF05050">
    <property type="entry name" value="Methyltransf_21"/>
    <property type="match status" value="1"/>
</dbReference>
<feature type="compositionally biased region" description="Basic residues" evidence="3">
    <location>
        <begin position="1205"/>
        <end position="1216"/>
    </location>
</feature>
<keyword evidence="6" id="KW-1185">Reference proteome</keyword>
<feature type="compositionally biased region" description="Pro residues" evidence="3">
    <location>
        <begin position="1068"/>
        <end position="1135"/>
    </location>
</feature>
<feature type="compositionally biased region" description="Pro residues" evidence="3">
    <location>
        <begin position="900"/>
        <end position="909"/>
    </location>
</feature>
<dbReference type="PANTHER" id="PTHR13037">
    <property type="entry name" value="FORMIN"/>
    <property type="match status" value="1"/>
</dbReference>
<feature type="domain" description="PH" evidence="4">
    <location>
        <begin position="388"/>
        <end position="497"/>
    </location>
</feature>
<dbReference type="AlphaFoldDB" id="A0A0D3KZW4"/>
<keyword evidence="2" id="KW-0175">Coiled coil</keyword>
<feature type="region of interest" description="Disordered" evidence="3">
    <location>
        <begin position="892"/>
        <end position="1157"/>
    </location>
</feature>
<feature type="region of interest" description="Disordered" evidence="3">
    <location>
        <begin position="543"/>
        <end position="625"/>
    </location>
</feature>
<dbReference type="EnsemblProtists" id="EOD41299">
    <property type="protein sequence ID" value="EOD41299"/>
    <property type="gene ID" value="EMIHUDRAFT_462069"/>
</dbReference>
<feature type="coiled-coil region" evidence="2">
    <location>
        <begin position="749"/>
        <end position="787"/>
    </location>
</feature>
<sequence length="1216" mass="128196">MYVHPVACRPLAAILDAVGVHTFALGILDVEGAELAVLRAVDWERVRFGILVIEADSPYGTREHAYKAQVTALMGSTGQYRLLYQRGRNLWFAHRSLVAHARSPADLRGAYAVKALRKCVGACDPAVQRAGGLVDTATGWTYGALLLRALNSILPQRFAGPNSALGPMDDSPDDTVQLDAPELTRPVDRLVRTFSWRARQKAKKTDPSASERADDVPDDATAAAPEDLGRTLTRVLSFGRRNKQARQSDDGGKDDEDLDRTTSMFSGPRRAFSLTRRPAASAGTRFSALRLSETEHVYGPLQVRRAEKRGQKPAPRYCVLGKETCVLTWYATASTEAPSNGQRPDGSCTIALADGAPATPDLFHAFECRAASAEEAARWKRSLDAITSRAISGYIQIKGRRGWKRRWVLFQPLCKKLCIYRAQPLVAHSAGTFADAHIYQQPGYRAHGEVKWAARRPSPSQPFGFSIFTPDEGQWELAAPTAKEMRRWLDSLPIFDPEAAVAPTPRGPAGGGGGGADGFAKPLATARNLHKNIVNAIGEEYHAEKERRQSVRLSLRSSVSSSAPTSPARESPASSPAKVGAGAKSAAEPAPLAEVSDSASESDDDDDADSAAAEAPKPLQLGISGRDLVTHAKPVLPLAEAAGGDAEQVAGLIQLATPRQGSAAAAGAITPRSNRLVSDQLRQLEEMRQQLEALRNENRELKLQTGGELSADQDEKVLQEFLVKLRAVLEMRSEGRWGELMDQPRQVRIQAFQAAQKKKEDQAKELLKKKEREKEEAAKMAAQVAVNGRIASSMKKYWAALSNGEGDVSEVRRFRRKPELGLLVSSTEDIKKISPYNWRNMGCSGLTEQELRCLLVRLGEPGMPGQADEFKKMIIARLGTKSPTDAQVLAMCSPPGAAKAPPPPPPPPGGRGAGAPRAPGARAPPPPPPVPGGPRPPPPPPPPPGGRGGGPPPPPPPPPPRAPPPPPPPPPPPGGGAPAPSGGGGGGGGGGSDPQSALFAAIAARKEKQEARMRAIEAGEIEVEDPREKRLRELKENKPAKPGKGAGGKAAPKPKAAAAPPAKASAAPPRPAPPPAPAAPRPPPPAPPPLPGGRGGPPPPPLPPGAPPPPRAPPPPPPPPRAPPPPPPPPPPPGGGAPAPSGGGGGGGGGGSDPQSALFAAIAARKEKQEARMRAIEAGEIEVEDPREKRLQELKKQKAAEAAAKKKSAKAAAAKK</sequence>
<feature type="compositionally biased region" description="Gly residues" evidence="3">
    <location>
        <begin position="1141"/>
        <end position="1152"/>
    </location>
</feature>
<feature type="compositionally biased region" description="Basic and acidic residues" evidence="3">
    <location>
        <begin position="1024"/>
        <end position="1039"/>
    </location>
</feature>
<name>A0A0D3KZW4_EMIH1</name>
<feature type="compositionally biased region" description="Low complexity" evidence="3">
    <location>
        <begin position="551"/>
        <end position="577"/>
    </location>
</feature>
<feature type="region of interest" description="Disordered" evidence="3">
    <location>
        <begin position="163"/>
        <end position="182"/>
    </location>
</feature>
<feature type="compositionally biased region" description="Basic and acidic residues" evidence="3">
    <location>
        <begin position="203"/>
        <end position="215"/>
    </location>
</feature>
<dbReference type="InterPro" id="IPR011993">
    <property type="entry name" value="PH-like_dom_sf"/>
</dbReference>
<keyword evidence="1" id="KW-0945">Host-virus interaction</keyword>
<feature type="compositionally biased region" description="Gly residues" evidence="3">
    <location>
        <begin position="981"/>
        <end position="992"/>
    </location>
</feature>
<dbReference type="RefSeq" id="XP_005793728.1">
    <property type="nucleotide sequence ID" value="XM_005793671.1"/>
</dbReference>
<feature type="compositionally biased region" description="Pro residues" evidence="3">
    <location>
        <begin position="922"/>
        <end position="975"/>
    </location>
</feature>
<dbReference type="KEGG" id="ehx:EMIHUDRAFT_462069"/>
<dbReference type="InterPro" id="IPR001849">
    <property type="entry name" value="PH_domain"/>
</dbReference>
<organism evidence="5 6">
    <name type="scientific">Emiliania huxleyi (strain CCMP1516)</name>
    <dbReference type="NCBI Taxonomy" id="280463"/>
    <lineage>
        <taxon>Eukaryota</taxon>
        <taxon>Haptista</taxon>
        <taxon>Haptophyta</taxon>
        <taxon>Prymnesiophyceae</taxon>
        <taxon>Isochrysidales</taxon>
        <taxon>Noelaerhabdaceae</taxon>
        <taxon>Emiliania</taxon>
    </lineage>
</organism>
<reference evidence="6" key="1">
    <citation type="journal article" date="2013" name="Nature">
        <title>Pan genome of the phytoplankton Emiliania underpins its global distribution.</title>
        <authorList>
            <person name="Read B.A."/>
            <person name="Kegel J."/>
            <person name="Klute M.J."/>
            <person name="Kuo A."/>
            <person name="Lefebvre S.C."/>
            <person name="Maumus F."/>
            <person name="Mayer C."/>
            <person name="Miller J."/>
            <person name="Monier A."/>
            <person name="Salamov A."/>
            <person name="Young J."/>
            <person name="Aguilar M."/>
            <person name="Claverie J.M."/>
            <person name="Frickenhaus S."/>
            <person name="Gonzalez K."/>
            <person name="Herman E.K."/>
            <person name="Lin Y.C."/>
            <person name="Napier J."/>
            <person name="Ogata H."/>
            <person name="Sarno A.F."/>
            <person name="Shmutz J."/>
            <person name="Schroeder D."/>
            <person name="de Vargas C."/>
            <person name="Verret F."/>
            <person name="von Dassow P."/>
            <person name="Valentin K."/>
            <person name="Van de Peer Y."/>
            <person name="Wheeler G."/>
            <person name="Dacks J.B."/>
            <person name="Delwiche C.F."/>
            <person name="Dyhrman S.T."/>
            <person name="Glockner G."/>
            <person name="John U."/>
            <person name="Richards T."/>
            <person name="Worden A.Z."/>
            <person name="Zhang X."/>
            <person name="Grigoriev I.V."/>
            <person name="Allen A.E."/>
            <person name="Bidle K."/>
            <person name="Borodovsky M."/>
            <person name="Bowler C."/>
            <person name="Brownlee C."/>
            <person name="Cock J.M."/>
            <person name="Elias M."/>
            <person name="Gladyshev V.N."/>
            <person name="Groth M."/>
            <person name="Guda C."/>
            <person name="Hadaegh A."/>
            <person name="Iglesias-Rodriguez M.D."/>
            <person name="Jenkins J."/>
            <person name="Jones B.M."/>
            <person name="Lawson T."/>
            <person name="Leese F."/>
            <person name="Lindquist E."/>
            <person name="Lobanov A."/>
            <person name="Lomsadze A."/>
            <person name="Malik S.B."/>
            <person name="Marsh M.E."/>
            <person name="Mackinder L."/>
            <person name="Mock T."/>
            <person name="Mueller-Roeber B."/>
            <person name="Pagarete A."/>
            <person name="Parker M."/>
            <person name="Probert I."/>
            <person name="Quesneville H."/>
            <person name="Raines C."/>
            <person name="Rensing S.A."/>
            <person name="Riano-Pachon D.M."/>
            <person name="Richier S."/>
            <person name="Rokitta S."/>
            <person name="Shiraiwa Y."/>
            <person name="Soanes D.M."/>
            <person name="van der Giezen M."/>
            <person name="Wahlund T.M."/>
            <person name="Williams B."/>
            <person name="Wilson W."/>
            <person name="Wolfe G."/>
            <person name="Wurch L.L."/>
        </authorList>
    </citation>
    <scope>NUCLEOTIDE SEQUENCE</scope>
</reference>
<evidence type="ECO:0000256" key="2">
    <source>
        <dbReference type="SAM" id="Coils"/>
    </source>
</evidence>
<feature type="region of interest" description="Disordered" evidence="3">
    <location>
        <begin position="198"/>
        <end position="271"/>
    </location>
</feature>
<reference evidence="5" key="2">
    <citation type="submission" date="2024-10" db="UniProtKB">
        <authorList>
            <consortium name="EnsemblProtists"/>
        </authorList>
    </citation>
    <scope>IDENTIFICATION</scope>
</reference>